<comment type="subcellular location">
    <subcellularLocation>
        <location evidence="1">Mitochondrion inner membrane</location>
        <topology evidence="1">Peripheral membrane protein</topology>
        <orientation evidence="1">Matrix side</orientation>
    </subcellularLocation>
</comment>
<name>A0A7R9XYP8_9VIRI</name>
<proteinExistence type="predicted"/>
<evidence type="ECO:0000256" key="4">
    <source>
        <dbReference type="ARBA" id="ARBA00022792"/>
    </source>
</evidence>
<accession>A0A7R9XYP8</accession>
<dbReference type="EMBL" id="HBDZ01004613">
    <property type="protein sequence ID" value="CAD8234352.1"/>
    <property type="molecule type" value="Transcribed_RNA"/>
</dbReference>
<keyword evidence="5" id="KW-0249">Electron transport</keyword>
<evidence type="ECO:0000256" key="3">
    <source>
        <dbReference type="ARBA" id="ARBA00022660"/>
    </source>
</evidence>
<dbReference type="PANTHER" id="PTHR13094:SF1">
    <property type="entry name" value="NADH DEHYDROGENASE [UBIQUINONE] 1 BETA SUBCOMPLEX SUBUNIT 10"/>
    <property type="match status" value="1"/>
</dbReference>
<dbReference type="GO" id="GO:0005743">
    <property type="term" value="C:mitochondrial inner membrane"/>
    <property type="evidence" value="ECO:0007669"/>
    <property type="project" value="UniProtKB-SubCell"/>
</dbReference>
<evidence type="ECO:0000256" key="2">
    <source>
        <dbReference type="ARBA" id="ARBA00022448"/>
    </source>
</evidence>
<dbReference type="AlphaFoldDB" id="A0A7R9XYP8"/>
<reference evidence="9" key="1">
    <citation type="submission" date="2021-01" db="EMBL/GenBank/DDBJ databases">
        <authorList>
            <person name="Corre E."/>
            <person name="Pelletier E."/>
            <person name="Niang G."/>
            <person name="Scheremetjew M."/>
            <person name="Finn R."/>
            <person name="Kale V."/>
            <person name="Holt S."/>
            <person name="Cochrane G."/>
            <person name="Meng A."/>
            <person name="Brown T."/>
            <person name="Cohen L."/>
        </authorList>
    </citation>
    <scope>NUCLEOTIDE SEQUENCE</scope>
    <source>
        <strain evidence="9">CCMP1413</strain>
    </source>
</reference>
<keyword evidence="4" id="KW-0999">Mitochondrion inner membrane</keyword>
<evidence type="ECO:0000256" key="5">
    <source>
        <dbReference type="ARBA" id="ARBA00022982"/>
    </source>
</evidence>
<protein>
    <recommendedName>
        <fullName evidence="10">NADH dehydrogenase [ubiquinone] 1 beta subcomplex subunit 10</fullName>
    </recommendedName>
</protein>
<keyword evidence="3" id="KW-0679">Respiratory chain</keyword>
<evidence type="ECO:0000256" key="7">
    <source>
        <dbReference type="ARBA" id="ARBA00023136"/>
    </source>
</evidence>
<organism evidence="9">
    <name type="scientific">Prasinoderma coloniale</name>
    <dbReference type="NCBI Taxonomy" id="156133"/>
    <lineage>
        <taxon>Eukaryota</taxon>
        <taxon>Viridiplantae</taxon>
        <taxon>Prasinodermophyta</taxon>
        <taxon>Prasinodermophyceae</taxon>
        <taxon>Prasinodermales</taxon>
        <taxon>Prasinodermaceae</taxon>
        <taxon>Prasinoderma</taxon>
    </lineage>
</organism>
<evidence type="ECO:0000313" key="9">
    <source>
        <dbReference type="EMBL" id="CAD8234352.1"/>
    </source>
</evidence>
<keyword evidence="6" id="KW-0496">Mitochondrion</keyword>
<sequence length="100" mass="11363">MARDYEVKFASPTNEYDPEKPNSNLAARGEYLEHLGREQYVNIGHAKNIQEKLKQCWLREGVNHFDNCRDLAHAYKAATEKVGLGWKFTGKAPAAPVDDE</sequence>
<evidence type="ECO:0000256" key="6">
    <source>
        <dbReference type="ARBA" id="ARBA00023128"/>
    </source>
</evidence>
<keyword evidence="2" id="KW-0813">Transport</keyword>
<feature type="region of interest" description="Disordered" evidence="8">
    <location>
        <begin position="1"/>
        <end position="24"/>
    </location>
</feature>
<dbReference type="InterPro" id="IPR039993">
    <property type="entry name" value="NDUFB10"/>
</dbReference>
<dbReference type="PANTHER" id="PTHR13094">
    <property type="entry name" value="NADH-UBIQUINONE OXIDOREDUCTASE PDSW SUBUNIT"/>
    <property type="match status" value="1"/>
</dbReference>
<evidence type="ECO:0008006" key="10">
    <source>
        <dbReference type="Google" id="ProtNLM"/>
    </source>
</evidence>
<gene>
    <name evidence="9" type="ORF">PCOL08062_LOCUS3526</name>
</gene>
<evidence type="ECO:0000256" key="8">
    <source>
        <dbReference type="SAM" id="MobiDB-lite"/>
    </source>
</evidence>
<keyword evidence="7" id="KW-0472">Membrane</keyword>
<evidence type="ECO:0000256" key="1">
    <source>
        <dbReference type="ARBA" id="ARBA00004443"/>
    </source>
</evidence>